<dbReference type="Proteomes" id="UP000663992">
    <property type="component" value="Unassembled WGS sequence"/>
</dbReference>
<gene>
    <name evidence="1" type="ORF">J0A65_20270</name>
</gene>
<evidence type="ECO:0000313" key="1">
    <source>
        <dbReference type="EMBL" id="MBN7822212.1"/>
    </source>
</evidence>
<name>A0ABS3CYK6_9ALTE</name>
<accession>A0ABS3CYK6</accession>
<evidence type="ECO:0008006" key="3">
    <source>
        <dbReference type="Google" id="ProtNLM"/>
    </source>
</evidence>
<reference evidence="1 2" key="1">
    <citation type="submission" date="2021-03" db="EMBL/GenBank/DDBJ databases">
        <title>novel species isolated from a fishpond in China.</title>
        <authorList>
            <person name="Lu H."/>
            <person name="Cai Z."/>
        </authorList>
    </citation>
    <scope>NUCLEOTIDE SEQUENCE [LARGE SCALE GENOMIC DNA]</scope>
    <source>
        <strain evidence="1 2">Y57</strain>
    </source>
</reference>
<protein>
    <recommendedName>
        <fullName evidence="3">Antitoxin Xre/MbcA/ParS-like toxin-binding domain-containing protein</fullName>
    </recommendedName>
</protein>
<dbReference type="EMBL" id="JAFKCS010000036">
    <property type="protein sequence ID" value="MBN7822212.1"/>
    <property type="molecule type" value="Genomic_DNA"/>
</dbReference>
<sequence>MTTPIVPSISDEQLEDINNYCARPIFKDDAHAPVTMGEIRGLIARLRAAEADAKRYQWLTGSNPTMGILERMTRGELIGHEIDMVIDRAMERAP</sequence>
<evidence type="ECO:0000313" key="2">
    <source>
        <dbReference type="Proteomes" id="UP000663992"/>
    </source>
</evidence>
<comment type="caution">
    <text evidence="1">The sequence shown here is derived from an EMBL/GenBank/DDBJ whole genome shotgun (WGS) entry which is preliminary data.</text>
</comment>
<organism evidence="1 2">
    <name type="scientific">Bowmanella yangjiangensis</name>
    <dbReference type="NCBI Taxonomy" id="2811230"/>
    <lineage>
        <taxon>Bacteria</taxon>
        <taxon>Pseudomonadati</taxon>
        <taxon>Pseudomonadota</taxon>
        <taxon>Gammaproteobacteria</taxon>
        <taxon>Alteromonadales</taxon>
        <taxon>Alteromonadaceae</taxon>
        <taxon>Bowmanella</taxon>
    </lineage>
</organism>
<dbReference type="RefSeq" id="WP_206596160.1">
    <property type="nucleotide sequence ID" value="NZ_JAFKCS010000036.1"/>
</dbReference>
<keyword evidence="2" id="KW-1185">Reference proteome</keyword>
<proteinExistence type="predicted"/>